<dbReference type="AlphaFoldDB" id="A0AA85JZB9"/>
<evidence type="ECO:0000256" key="3">
    <source>
        <dbReference type="ARBA" id="ARBA00022989"/>
    </source>
</evidence>
<feature type="transmembrane region" description="Helical" evidence="7">
    <location>
        <begin position="235"/>
        <end position="256"/>
    </location>
</feature>
<dbReference type="PANTHER" id="PTHR13439">
    <property type="entry name" value="CT120 PROTEIN"/>
    <property type="match status" value="1"/>
</dbReference>
<evidence type="ECO:0000313" key="10">
    <source>
        <dbReference type="WBParaSite" id="TREG1_67600.1"/>
    </source>
</evidence>
<evidence type="ECO:0000256" key="1">
    <source>
        <dbReference type="ARBA" id="ARBA00004141"/>
    </source>
</evidence>
<feature type="transmembrane region" description="Helical" evidence="7">
    <location>
        <begin position="102"/>
        <end position="121"/>
    </location>
</feature>
<evidence type="ECO:0000259" key="8">
    <source>
        <dbReference type="PROSITE" id="PS50922"/>
    </source>
</evidence>
<accession>A0AA85JZB9</accession>
<dbReference type="PROSITE" id="PS50922">
    <property type="entry name" value="TLC"/>
    <property type="match status" value="1"/>
</dbReference>
<dbReference type="Pfam" id="PF03798">
    <property type="entry name" value="TRAM_LAG1_CLN8"/>
    <property type="match status" value="1"/>
</dbReference>
<evidence type="ECO:0000256" key="4">
    <source>
        <dbReference type="ARBA" id="ARBA00023136"/>
    </source>
</evidence>
<evidence type="ECO:0000313" key="9">
    <source>
        <dbReference type="Proteomes" id="UP000050795"/>
    </source>
</evidence>
<feature type="transmembrane region" description="Helical" evidence="7">
    <location>
        <begin position="25"/>
        <end position="50"/>
    </location>
</feature>
<name>A0AA85JZB9_TRIRE</name>
<feature type="transmembrane region" description="Helical" evidence="7">
    <location>
        <begin position="191"/>
        <end position="215"/>
    </location>
</feature>
<dbReference type="PANTHER" id="PTHR13439:SF0">
    <property type="entry name" value="TOPOISOMERASE I DAMAGE AFFECTED PROTEIN 4"/>
    <property type="match status" value="1"/>
</dbReference>
<keyword evidence="9" id="KW-1185">Reference proteome</keyword>
<keyword evidence="3 7" id="KW-1133">Transmembrane helix</keyword>
<feature type="compositionally biased region" description="Low complexity" evidence="6">
    <location>
        <begin position="327"/>
        <end position="341"/>
    </location>
</feature>
<feature type="region of interest" description="Disordered" evidence="6">
    <location>
        <begin position="327"/>
        <end position="407"/>
    </location>
</feature>
<dbReference type="GO" id="GO:0055088">
    <property type="term" value="P:lipid homeostasis"/>
    <property type="evidence" value="ECO:0007669"/>
    <property type="project" value="TreeGrafter"/>
</dbReference>
<reference evidence="10" key="2">
    <citation type="submission" date="2023-11" db="UniProtKB">
        <authorList>
            <consortium name="WormBaseParasite"/>
        </authorList>
    </citation>
    <scope>IDENTIFICATION</scope>
</reference>
<keyword evidence="2 5" id="KW-0812">Transmembrane</keyword>
<dbReference type="InterPro" id="IPR050846">
    <property type="entry name" value="TLCD"/>
</dbReference>
<evidence type="ECO:0000256" key="6">
    <source>
        <dbReference type="SAM" id="MobiDB-lite"/>
    </source>
</evidence>
<organism evidence="9 10">
    <name type="scientific">Trichobilharzia regenti</name>
    <name type="common">Nasal bird schistosome</name>
    <dbReference type="NCBI Taxonomy" id="157069"/>
    <lineage>
        <taxon>Eukaryota</taxon>
        <taxon>Metazoa</taxon>
        <taxon>Spiralia</taxon>
        <taxon>Lophotrochozoa</taxon>
        <taxon>Platyhelminthes</taxon>
        <taxon>Trematoda</taxon>
        <taxon>Digenea</taxon>
        <taxon>Strigeidida</taxon>
        <taxon>Schistosomatoidea</taxon>
        <taxon>Schistosomatidae</taxon>
        <taxon>Trichobilharzia</taxon>
    </lineage>
</organism>
<dbReference type="GO" id="GO:0005783">
    <property type="term" value="C:endoplasmic reticulum"/>
    <property type="evidence" value="ECO:0007669"/>
    <property type="project" value="TreeGrafter"/>
</dbReference>
<keyword evidence="4 5" id="KW-0472">Membrane</keyword>
<feature type="transmembrane region" description="Helical" evidence="7">
    <location>
        <begin position="71"/>
        <end position="90"/>
    </location>
</feature>
<feature type="compositionally biased region" description="Polar residues" evidence="6">
    <location>
        <begin position="376"/>
        <end position="385"/>
    </location>
</feature>
<proteinExistence type="predicted"/>
<dbReference type="WBParaSite" id="TREG1_67600.1">
    <property type="protein sequence ID" value="TREG1_67600.1"/>
    <property type="gene ID" value="TREG1_67600"/>
</dbReference>
<dbReference type="SMART" id="SM00724">
    <property type="entry name" value="TLC"/>
    <property type="match status" value="1"/>
</dbReference>
<sequence>MPLGGELEKAFSVYDDLRQGPKAEYYYKLSSLSFIICLTIHHIISPWIFSRYNASYRNLPRAQRMEWDSRAVSSIHATIVSVLCVTALVTNHDLWNHPITCVSHPGLIALSISIGYFLCDAVSMPFYWWNRQLIIFLSHHLAASFAFYHVIQYRTCVFFGVYRLTTELSTPFVNQRWFYRTIGYKPDRRRVACVTLIFAVFFILTRNLMILPFWYISFISYGSEAYKICIQSFPMMTTIFVTTCGLLDCLNIHWAFRTCRIGSKAIKTLSTADWQSDIRKAQARIHKRLRNLHRRVVVTKDEKVNNIITMKSSLTDNHFSETSLNSATLSSSGLSSSSYSTDSEHESVGSDVGEFQVPIVNDGQEAEEEVEGDVLKSTNENTSSHCTHDDNNNDTELIHRVDKQEVD</sequence>
<evidence type="ECO:0000256" key="2">
    <source>
        <dbReference type="ARBA" id="ARBA00022692"/>
    </source>
</evidence>
<protein>
    <recommendedName>
        <fullName evidence="8">TLC domain-containing protein</fullName>
    </recommendedName>
</protein>
<feature type="compositionally biased region" description="Basic and acidic residues" evidence="6">
    <location>
        <begin position="386"/>
        <end position="407"/>
    </location>
</feature>
<evidence type="ECO:0000256" key="7">
    <source>
        <dbReference type="SAM" id="Phobius"/>
    </source>
</evidence>
<reference evidence="9" key="1">
    <citation type="submission" date="2022-06" db="EMBL/GenBank/DDBJ databases">
        <authorList>
            <person name="Berger JAMES D."/>
            <person name="Berger JAMES D."/>
        </authorList>
    </citation>
    <scope>NUCLEOTIDE SEQUENCE [LARGE SCALE GENOMIC DNA]</scope>
</reference>
<dbReference type="InterPro" id="IPR006634">
    <property type="entry name" value="TLC-dom"/>
</dbReference>
<feature type="domain" description="TLC" evidence="8">
    <location>
        <begin position="62"/>
        <end position="267"/>
    </location>
</feature>
<dbReference type="Proteomes" id="UP000050795">
    <property type="component" value="Unassembled WGS sequence"/>
</dbReference>
<comment type="subcellular location">
    <subcellularLocation>
        <location evidence="1">Membrane</location>
        <topology evidence="1">Multi-pass membrane protein</topology>
    </subcellularLocation>
</comment>
<dbReference type="GO" id="GO:0016020">
    <property type="term" value="C:membrane"/>
    <property type="evidence" value="ECO:0007669"/>
    <property type="project" value="UniProtKB-SubCell"/>
</dbReference>
<evidence type="ECO:0000256" key="5">
    <source>
        <dbReference type="PROSITE-ProRule" id="PRU00205"/>
    </source>
</evidence>